<keyword evidence="4" id="KW-0732">Signal</keyword>
<dbReference type="PANTHER" id="PTHR34997:SF1">
    <property type="entry name" value="PEPTIDOGLYCAN-BINDING LYSIN DOMAIN"/>
    <property type="match status" value="1"/>
</dbReference>
<dbReference type="OrthoDB" id="5985073at2759"/>
<sequence length="797" mass="84876">MVALWRCVLGLGALLSLSLSPSPVSAVKMLYDDSLPEDLDAACSAALMADIACDRLVPALRHDFYYPPATLTRMCTAGCASALQSWESSVRSACGNDIVIPAEDDLDASPIVIPASRRYIYSFTCLKENDVFCGPVAALTAFFTNPGVSVFNYINELPEGAVKPADCDPCLAARLRLRSGSPYFDGPVVASESIYQTLTSSCGITGKPATTSTIDYFTSQPEPTESVCTGTMYQIQGGDDCYSISKAQSVGTAWMLSDNHLGAYCYEFPTSGSLCITNTCKTVTVAVNTTCKAIATAANITEPQLLAWNPVINPVCSNLDMMNGTTLCIEPPGPKLPPAQTTDVPPVTPTTAAPIPSNTAIGSDKPCGRWYEVEAGDYCNLVTLKFAISLDDFMFLNTGINSNCTNLFAKESYCIKAVGDINNYPGRPGDVSVTIDPNEFFTGVPFTMLPNATMTLDPRPTQLPLATGVRDDCSFYFKGDEYQYSPDVFGYWNSNCEIAASNYNVDFDSFVAWNSLTTNVMDPACVFQVGLRYCGSWGLPPIQTTTEEPEPTGTGTGPQPPAATHEGQPEDCDGWHVVSSSDSCQSVADNAGISLATFLEWNPAVSDDCTENFWLGQAYCTHREGQGISITASQSASTTASTTTKPTAPAPTHTGQPADCNKWDVVVSGDSCGSMATDNGITVDQFYAWNPAVSQDCVTNFWLGQAYCVGRSSVGGTPTTTSSQPTTAKPTAPAPTHTGQPAECNKWDVVESGDGCASIASDNGITLDQFYSWNPAVSRDCVTNFWLGQAYCVGVSS</sequence>
<protein>
    <recommendedName>
        <fullName evidence="5">LysM domain-containing protein</fullName>
    </recommendedName>
</protein>
<evidence type="ECO:0000256" key="1">
    <source>
        <dbReference type="ARBA" id="ARBA00022669"/>
    </source>
</evidence>
<evidence type="ECO:0000259" key="5">
    <source>
        <dbReference type="PROSITE" id="PS51782"/>
    </source>
</evidence>
<dbReference type="GO" id="GO:0008061">
    <property type="term" value="F:chitin binding"/>
    <property type="evidence" value="ECO:0007669"/>
    <property type="project" value="UniProtKB-KW"/>
</dbReference>
<dbReference type="EMBL" id="KE720896">
    <property type="protein sequence ID" value="ERF74092.1"/>
    <property type="molecule type" value="Genomic_DNA"/>
</dbReference>
<feature type="signal peptide" evidence="4">
    <location>
        <begin position="1"/>
        <end position="26"/>
    </location>
</feature>
<feature type="region of interest" description="Disordered" evidence="3">
    <location>
        <begin position="632"/>
        <end position="658"/>
    </location>
</feature>
<dbReference type="GeneID" id="19241303"/>
<feature type="domain" description="LysM" evidence="5">
    <location>
        <begin position="574"/>
        <end position="621"/>
    </location>
</feature>
<evidence type="ECO:0000313" key="7">
    <source>
        <dbReference type="Proteomes" id="UP000019373"/>
    </source>
</evidence>
<evidence type="ECO:0000256" key="3">
    <source>
        <dbReference type="SAM" id="MobiDB-lite"/>
    </source>
</evidence>
<dbReference type="SMART" id="SM00257">
    <property type="entry name" value="LysM"/>
    <property type="match status" value="5"/>
</dbReference>
<dbReference type="InterPro" id="IPR036779">
    <property type="entry name" value="LysM_dom_sf"/>
</dbReference>
<feature type="compositionally biased region" description="Low complexity" evidence="3">
    <location>
        <begin position="717"/>
        <end position="738"/>
    </location>
</feature>
<feature type="domain" description="LysM" evidence="5">
    <location>
        <begin position="369"/>
        <end position="415"/>
    </location>
</feature>
<evidence type="ECO:0000256" key="2">
    <source>
        <dbReference type="ARBA" id="ARBA00023026"/>
    </source>
</evidence>
<gene>
    <name evidence="6" type="ORF">EPUS_06361</name>
</gene>
<organism evidence="6 7">
    <name type="scientific">Endocarpon pusillum (strain Z07020 / HMAS-L-300199)</name>
    <name type="common">Lichen-forming fungus</name>
    <dbReference type="NCBI Taxonomy" id="1263415"/>
    <lineage>
        <taxon>Eukaryota</taxon>
        <taxon>Fungi</taxon>
        <taxon>Dikarya</taxon>
        <taxon>Ascomycota</taxon>
        <taxon>Pezizomycotina</taxon>
        <taxon>Eurotiomycetes</taxon>
        <taxon>Chaetothyriomycetidae</taxon>
        <taxon>Verrucariales</taxon>
        <taxon>Verrucariaceae</taxon>
        <taxon>Endocarpon</taxon>
    </lineage>
</organism>
<dbReference type="RefSeq" id="XP_007800224.1">
    <property type="nucleotide sequence ID" value="XM_007802033.1"/>
</dbReference>
<dbReference type="CDD" id="cd00118">
    <property type="entry name" value="LysM"/>
    <property type="match status" value="5"/>
</dbReference>
<feature type="domain" description="LysM" evidence="5">
    <location>
        <begin position="746"/>
        <end position="793"/>
    </location>
</feature>
<keyword evidence="7" id="KW-1185">Reference proteome</keyword>
<name>U1G9D0_ENDPU</name>
<dbReference type="Proteomes" id="UP000019373">
    <property type="component" value="Unassembled WGS sequence"/>
</dbReference>
<dbReference type="AlphaFoldDB" id="U1G9D0"/>
<dbReference type="InterPro" id="IPR052210">
    <property type="entry name" value="LysM1-like"/>
</dbReference>
<dbReference type="OMA" id="AYCVGRS"/>
<accession>U1G9D0</accession>
<dbReference type="InterPro" id="IPR018392">
    <property type="entry name" value="LysM"/>
</dbReference>
<dbReference type="Pfam" id="PF01476">
    <property type="entry name" value="LysM"/>
    <property type="match status" value="4"/>
</dbReference>
<feature type="domain" description="LysM" evidence="5">
    <location>
        <begin position="281"/>
        <end position="329"/>
    </location>
</feature>
<dbReference type="Gene3D" id="3.10.350.10">
    <property type="entry name" value="LysM domain"/>
    <property type="match status" value="5"/>
</dbReference>
<feature type="chain" id="PRO_5004611193" description="LysM domain-containing protein" evidence="4">
    <location>
        <begin position="27"/>
        <end position="797"/>
    </location>
</feature>
<feature type="region of interest" description="Disordered" evidence="3">
    <location>
        <begin position="717"/>
        <end position="742"/>
    </location>
</feature>
<dbReference type="HOGENOM" id="CLU_010591_5_0_1"/>
<dbReference type="SUPFAM" id="SSF54106">
    <property type="entry name" value="LysM domain"/>
    <property type="match status" value="3"/>
</dbReference>
<feature type="domain" description="LysM" evidence="5">
    <location>
        <begin position="662"/>
        <end position="709"/>
    </location>
</feature>
<feature type="region of interest" description="Disordered" evidence="3">
    <location>
        <begin position="542"/>
        <end position="572"/>
    </location>
</feature>
<proteinExistence type="predicted"/>
<dbReference type="PROSITE" id="PS51782">
    <property type="entry name" value="LYSM"/>
    <property type="match status" value="5"/>
</dbReference>
<feature type="compositionally biased region" description="Low complexity" evidence="3">
    <location>
        <begin position="632"/>
        <end position="654"/>
    </location>
</feature>
<reference evidence="7" key="1">
    <citation type="journal article" date="2014" name="BMC Genomics">
        <title>Genome characteristics reveal the impact of lichenization on lichen-forming fungus Endocarpon pusillum Hedwig (Verrucariales, Ascomycota).</title>
        <authorList>
            <person name="Wang Y.-Y."/>
            <person name="Liu B."/>
            <person name="Zhang X.-Y."/>
            <person name="Zhou Q.-M."/>
            <person name="Zhang T."/>
            <person name="Li H."/>
            <person name="Yu Y.-F."/>
            <person name="Zhang X.-L."/>
            <person name="Hao X.-Y."/>
            <person name="Wang M."/>
            <person name="Wang L."/>
            <person name="Wei J.-C."/>
        </authorList>
    </citation>
    <scope>NUCLEOTIDE SEQUENCE [LARGE SCALE GENOMIC DNA]</scope>
    <source>
        <strain evidence="7">Z07020 / HMAS-L-300199</strain>
    </source>
</reference>
<keyword evidence="1" id="KW-0147">Chitin-binding</keyword>
<evidence type="ECO:0000313" key="6">
    <source>
        <dbReference type="EMBL" id="ERF74092.1"/>
    </source>
</evidence>
<keyword evidence="2" id="KW-0843">Virulence</keyword>
<dbReference type="PANTHER" id="PTHR34997">
    <property type="entry name" value="AM15"/>
    <property type="match status" value="1"/>
</dbReference>
<dbReference type="eggNOG" id="KOG2806">
    <property type="taxonomic scope" value="Eukaryota"/>
</dbReference>
<evidence type="ECO:0000256" key="4">
    <source>
        <dbReference type="SAM" id="SignalP"/>
    </source>
</evidence>